<dbReference type="InterPro" id="IPR027443">
    <property type="entry name" value="IPNS-like_sf"/>
</dbReference>
<dbReference type="EnsemblPlants" id="Kaladp0046s0122.1.v1.1">
    <property type="protein sequence ID" value="Kaladp0046s0122.1.v1.1"/>
    <property type="gene ID" value="Kaladp0046s0122.v1.1"/>
</dbReference>
<comment type="similarity">
    <text evidence="1 4">Belongs to the iron/ascorbate-dependent oxidoreductase family.</text>
</comment>
<dbReference type="Gene3D" id="2.60.120.330">
    <property type="entry name" value="B-lactam Antibiotic, Isopenicillin N Synthase, Chain"/>
    <property type="match status" value="1"/>
</dbReference>
<dbReference type="InterPro" id="IPR044861">
    <property type="entry name" value="IPNS-like_FE2OG_OXY"/>
</dbReference>
<reference evidence="6" key="1">
    <citation type="submission" date="2021-01" db="UniProtKB">
        <authorList>
            <consortium name="EnsemblPlants"/>
        </authorList>
    </citation>
    <scope>IDENTIFICATION</scope>
</reference>
<evidence type="ECO:0000256" key="1">
    <source>
        <dbReference type="ARBA" id="ARBA00008056"/>
    </source>
</evidence>
<organism evidence="6 7">
    <name type="scientific">Kalanchoe fedtschenkoi</name>
    <name type="common">Lavender scallops</name>
    <name type="synonym">South American air plant</name>
    <dbReference type="NCBI Taxonomy" id="63787"/>
    <lineage>
        <taxon>Eukaryota</taxon>
        <taxon>Viridiplantae</taxon>
        <taxon>Streptophyta</taxon>
        <taxon>Embryophyta</taxon>
        <taxon>Tracheophyta</taxon>
        <taxon>Spermatophyta</taxon>
        <taxon>Magnoliopsida</taxon>
        <taxon>eudicotyledons</taxon>
        <taxon>Gunneridae</taxon>
        <taxon>Pentapetalae</taxon>
        <taxon>Saxifragales</taxon>
        <taxon>Crassulaceae</taxon>
        <taxon>Kalanchoe</taxon>
    </lineage>
</organism>
<dbReference type="Proteomes" id="UP000594263">
    <property type="component" value="Unplaced"/>
</dbReference>
<dbReference type="SUPFAM" id="SSF51197">
    <property type="entry name" value="Clavaminate synthase-like"/>
    <property type="match status" value="1"/>
</dbReference>
<feature type="domain" description="Fe2OG dioxygenase" evidence="5">
    <location>
        <begin position="191"/>
        <end position="291"/>
    </location>
</feature>
<evidence type="ECO:0000313" key="7">
    <source>
        <dbReference type="Proteomes" id="UP000594263"/>
    </source>
</evidence>
<evidence type="ECO:0000256" key="4">
    <source>
        <dbReference type="RuleBase" id="RU003682"/>
    </source>
</evidence>
<dbReference type="Pfam" id="PF03171">
    <property type="entry name" value="2OG-FeII_Oxy"/>
    <property type="match status" value="1"/>
</dbReference>
<dbReference type="InterPro" id="IPR005123">
    <property type="entry name" value="Oxoglu/Fe-dep_dioxygenase_dom"/>
</dbReference>
<name>A0A7N0TVQ8_KALFE</name>
<evidence type="ECO:0000256" key="3">
    <source>
        <dbReference type="ARBA" id="ARBA00023004"/>
    </source>
</evidence>
<sequence length="353" mass="39606">MAKLVSNWYKQAQSSLPEKYVLPPGRRPGQAVVPSCESIPLIDLGGALASRADKAMAIVKAGYEFGFFQVINHGVPTELMDDAMKVCSDFFNMSVDDKAKFYNEDGRTSEYGVYTSSLRYPNEDVHLWRDTLRHPCHPLEDCMQFWPDKPQNYRDVIGRYATEVKKLSSRILDLICEGLGLDTGYLGGALSENHALYIHNYPPCPDPTSTLGLTNHFDPTLITLVQQGDVCGLQVMKDNSWLGVDPIPSAFVVNIGSQLQVISNDRLRSIEHRAVTNSKRARTSIVSFINPSEESIIEPAKVLVDENNPPLYNSFFFKDFFKTYLAKAAESQKALDNFKLTRQPAEYSSVEYV</sequence>
<dbReference type="OMA" id="DIMIAPA"/>
<dbReference type="Pfam" id="PF14226">
    <property type="entry name" value="DIOX_N"/>
    <property type="match status" value="1"/>
</dbReference>
<accession>A0A7N0TVQ8</accession>
<dbReference type="GO" id="GO:0016491">
    <property type="term" value="F:oxidoreductase activity"/>
    <property type="evidence" value="ECO:0007669"/>
    <property type="project" value="UniProtKB-KW"/>
</dbReference>
<protein>
    <recommendedName>
        <fullName evidence="5">Fe2OG dioxygenase domain-containing protein</fullName>
    </recommendedName>
</protein>
<evidence type="ECO:0000259" key="5">
    <source>
        <dbReference type="PROSITE" id="PS51471"/>
    </source>
</evidence>
<dbReference type="GO" id="GO:0046872">
    <property type="term" value="F:metal ion binding"/>
    <property type="evidence" value="ECO:0007669"/>
    <property type="project" value="UniProtKB-KW"/>
</dbReference>
<evidence type="ECO:0000256" key="2">
    <source>
        <dbReference type="ARBA" id="ARBA00022723"/>
    </source>
</evidence>
<dbReference type="Gramene" id="Kaladp0046s0122.1.v1.1">
    <property type="protein sequence ID" value="Kaladp0046s0122.1.v1.1"/>
    <property type="gene ID" value="Kaladp0046s0122.v1.1"/>
</dbReference>
<keyword evidence="4" id="KW-0560">Oxidoreductase</keyword>
<dbReference type="InterPro" id="IPR026992">
    <property type="entry name" value="DIOX_N"/>
</dbReference>
<dbReference type="PANTHER" id="PTHR47991">
    <property type="entry name" value="OXOGLUTARATE/IRON-DEPENDENT DIOXYGENASE"/>
    <property type="match status" value="1"/>
</dbReference>
<evidence type="ECO:0000313" key="6">
    <source>
        <dbReference type="EnsemblPlants" id="Kaladp0046s0122.1.v1.1"/>
    </source>
</evidence>
<keyword evidence="3 4" id="KW-0408">Iron</keyword>
<dbReference type="InterPro" id="IPR050295">
    <property type="entry name" value="Plant_2OG-oxidoreductases"/>
</dbReference>
<dbReference type="AlphaFoldDB" id="A0A7N0TVQ8"/>
<proteinExistence type="inferred from homology"/>
<dbReference type="PROSITE" id="PS51471">
    <property type="entry name" value="FE2OG_OXY"/>
    <property type="match status" value="1"/>
</dbReference>
<keyword evidence="7" id="KW-1185">Reference proteome</keyword>
<keyword evidence="2 4" id="KW-0479">Metal-binding</keyword>